<dbReference type="RefSeq" id="WP_050661938.1">
    <property type="nucleotide sequence ID" value="NZ_CP118494.1"/>
</dbReference>
<dbReference type="Gene3D" id="3.40.50.1370">
    <property type="entry name" value="Aspartate/ornithine carbamoyltransferase"/>
    <property type="match status" value="2"/>
</dbReference>
<dbReference type="AlphaFoldDB" id="A0A0L6CYD0"/>
<evidence type="ECO:0000256" key="3">
    <source>
        <dbReference type="ARBA" id="ARBA00007805"/>
    </source>
</evidence>
<name>A0A0L6CYD0_9RHOB</name>
<feature type="binding site" evidence="7">
    <location>
        <position position="165"/>
    </location>
    <ligand>
        <name>L-ornithine</name>
        <dbReference type="ChEBI" id="CHEBI:46911"/>
    </ligand>
</feature>
<proteinExistence type="inferred from homology"/>
<comment type="caution">
    <text evidence="10">The sequence shown here is derived from an EMBL/GenBank/DDBJ whole genome shotgun (WGS) entry which is preliminary data.</text>
</comment>
<feature type="binding site" evidence="7">
    <location>
        <position position="294"/>
    </location>
    <ligand>
        <name>carbamoyl phosphate</name>
        <dbReference type="ChEBI" id="CHEBI:58228"/>
    </ligand>
</feature>
<dbReference type="InterPro" id="IPR006131">
    <property type="entry name" value="Asp_carbamoyltransf_Asp/Orn-bd"/>
</dbReference>
<protein>
    <recommendedName>
        <fullName evidence="4 7">Ornithine carbamoyltransferase</fullName>
        <shortName evidence="7">OTCase</shortName>
        <ecNumber evidence="4 7">2.1.3.3</ecNumber>
    </recommendedName>
</protein>
<comment type="subcellular location">
    <subcellularLocation>
        <location evidence="7">Cytoplasm</location>
    </subcellularLocation>
</comment>
<dbReference type="HAMAP" id="MF_01109">
    <property type="entry name" value="OTCase"/>
    <property type="match status" value="1"/>
</dbReference>
<keyword evidence="11" id="KW-1185">Reference proteome</keyword>
<dbReference type="NCBIfam" id="TIGR00658">
    <property type="entry name" value="orni_carb_tr"/>
    <property type="match status" value="1"/>
</dbReference>
<evidence type="ECO:0000256" key="4">
    <source>
        <dbReference type="ARBA" id="ARBA00013007"/>
    </source>
</evidence>
<evidence type="ECO:0000256" key="6">
    <source>
        <dbReference type="ARBA" id="ARBA00048772"/>
    </source>
</evidence>
<reference evidence="11" key="1">
    <citation type="submission" date="2015-07" db="EMBL/GenBank/DDBJ databases">
        <title>Draft Genome Sequence of Roseovarius tolerans EL-164, a producer of N-Acylated Alanine Methyl Esters (NAMEs).</title>
        <authorList>
            <person name="Voget S."/>
            <person name="Bruns H."/>
            <person name="Wagner-Doebler I."/>
            <person name="Schulz S."/>
            <person name="Daniel R."/>
        </authorList>
    </citation>
    <scope>NUCLEOTIDE SEQUENCE [LARGE SCALE GENOMIC DNA]</scope>
    <source>
        <strain evidence="11">EL-164</strain>
    </source>
</reference>
<dbReference type="PRINTS" id="PR00102">
    <property type="entry name" value="OTCASE"/>
</dbReference>
<dbReference type="FunFam" id="3.40.50.1370:FF:000008">
    <property type="entry name" value="Ornithine carbamoyltransferase"/>
    <property type="match status" value="1"/>
</dbReference>
<dbReference type="GO" id="GO:0005737">
    <property type="term" value="C:cytoplasm"/>
    <property type="evidence" value="ECO:0007669"/>
    <property type="project" value="UniProtKB-SubCell"/>
</dbReference>
<dbReference type="InterPro" id="IPR036901">
    <property type="entry name" value="Asp/Orn_carbamoylTrfase_sf"/>
</dbReference>
<feature type="binding site" evidence="7">
    <location>
        <position position="83"/>
    </location>
    <ligand>
        <name>carbamoyl phosphate</name>
        <dbReference type="ChEBI" id="CHEBI:58228"/>
    </ligand>
</feature>
<feature type="binding site" evidence="7">
    <location>
        <begin position="266"/>
        <end position="267"/>
    </location>
    <ligand>
        <name>carbamoyl phosphate</name>
        <dbReference type="ChEBI" id="CHEBI:58228"/>
    </ligand>
</feature>
<dbReference type="Pfam" id="PF00185">
    <property type="entry name" value="OTCace"/>
    <property type="match status" value="1"/>
</dbReference>
<organism evidence="10 11">
    <name type="scientific">Roseovarius tolerans</name>
    <dbReference type="NCBI Taxonomy" id="74031"/>
    <lineage>
        <taxon>Bacteria</taxon>
        <taxon>Pseudomonadati</taxon>
        <taxon>Pseudomonadota</taxon>
        <taxon>Alphaproteobacteria</taxon>
        <taxon>Rhodobacterales</taxon>
        <taxon>Roseobacteraceae</taxon>
        <taxon>Roseovarius</taxon>
    </lineage>
</organism>
<dbReference type="GO" id="GO:0004585">
    <property type="term" value="F:ornithine carbamoyltransferase activity"/>
    <property type="evidence" value="ECO:0007669"/>
    <property type="project" value="UniProtKB-UniRule"/>
</dbReference>
<dbReference type="GO" id="GO:0042450">
    <property type="term" value="P:L-arginine biosynthetic process via ornithine"/>
    <property type="evidence" value="ECO:0007669"/>
    <property type="project" value="UniProtKB-UniRule"/>
</dbReference>
<feature type="domain" description="Aspartate/ornithine carbamoyltransferase carbamoyl-P binding" evidence="9">
    <location>
        <begin position="3"/>
        <end position="147"/>
    </location>
</feature>
<comment type="function">
    <text evidence="1">Reversibly catalyzes the transfer of the carbamoyl group from carbamoyl phosphate (CP) to the N(epsilon) atom of ornithine (ORN) to produce L-citrulline.</text>
</comment>
<feature type="binding site" evidence="7">
    <location>
        <begin position="229"/>
        <end position="230"/>
    </location>
    <ligand>
        <name>L-ornithine</name>
        <dbReference type="ChEBI" id="CHEBI:46911"/>
    </ligand>
</feature>
<feature type="binding site" evidence="7">
    <location>
        <begin position="134"/>
        <end position="137"/>
    </location>
    <ligand>
        <name>carbamoyl phosphate</name>
        <dbReference type="ChEBI" id="CHEBI:58228"/>
    </ligand>
</feature>
<keyword evidence="7" id="KW-0963">Cytoplasm</keyword>
<dbReference type="InterPro" id="IPR024904">
    <property type="entry name" value="OTCase_ArgI"/>
</dbReference>
<evidence type="ECO:0000256" key="1">
    <source>
        <dbReference type="ARBA" id="ARBA00003822"/>
    </source>
</evidence>
<keyword evidence="5 7" id="KW-0808">Transferase</keyword>
<dbReference type="PROSITE" id="PS00097">
    <property type="entry name" value="CARBAMOYLTRANSFERASE"/>
    <property type="match status" value="1"/>
</dbReference>
<dbReference type="Proteomes" id="UP000037046">
    <property type="component" value="Unassembled WGS sequence"/>
</dbReference>
<evidence type="ECO:0000313" key="11">
    <source>
        <dbReference type="Proteomes" id="UP000037046"/>
    </source>
</evidence>
<comment type="catalytic activity">
    <reaction evidence="6 7">
        <text>carbamoyl phosphate + L-ornithine = L-citrulline + phosphate + H(+)</text>
        <dbReference type="Rhea" id="RHEA:19513"/>
        <dbReference type="ChEBI" id="CHEBI:15378"/>
        <dbReference type="ChEBI" id="CHEBI:43474"/>
        <dbReference type="ChEBI" id="CHEBI:46911"/>
        <dbReference type="ChEBI" id="CHEBI:57743"/>
        <dbReference type="ChEBI" id="CHEBI:58228"/>
        <dbReference type="EC" id="2.1.3.3"/>
    </reaction>
</comment>
<evidence type="ECO:0000256" key="5">
    <source>
        <dbReference type="ARBA" id="ARBA00022679"/>
    </source>
</evidence>
<evidence type="ECO:0000313" key="10">
    <source>
        <dbReference type="EMBL" id="KNX42473.1"/>
    </source>
</evidence>
<comment type="pathway">
    <text evidence="2">Amino-acid biosynthesis; L-arginine biosynthesis; L-arginine from L-ornithine and carbamoyl phosphate: step 1/3.</text>
</comment>
<dbReference type="PRINTS" id="PR00100">
    <property type="entry name" value="AOTCASE"/>
</dbReference>
<gene>
    <name evidence="10" type="primary">argF</name>
    <name evidence="10" type="ORF">ROTO_09820</name>
</gene>
<feature type="domain" description="Aspartate/ornithine carbamoyltransferase Asp/Orn-binding" evidence="8">
    <location>
        <begin position="154"/>
        <end position="304"/>
    </location>
</feature>
<evidence type="ECO:0000259" key="8">
    <source>
        <dbReference type="Pfam" id="PF00185"/>
    </source>
</evidence>
<dbReference type="Pfam" id="PF02729">
    <property type="entry name" value="OTCace_N"/>
    <property type="match status" value="1"/>
</dbReference>
<dbReference type="InterPro" id="IPR006132">
    <property type="entry name" value="Asp/Orn_carbamoyltranf_P-bd"/>
</dbReference>
<dbReference type="EMBL" id="LGVV01000008">
    <property type="protein sequence ID" value="KNX42473.1"/>
    <property type="molecule type" value="Genomic_DNA"/>
</dbReference>
<evidence type="ECO:0000259" key="9">
    <source>
        <dbReference type="Pfam" id="PF02729"/>
    </source>
</evidence>
<feature type="binding site" evidence="7">
    <location>
        <position position="107"/>
    </location>
    <ligand>
        <name>carbamoyl phosphate</name>
        <dbReference type="ChEBI" id="CHEBI:58228"/>
    </ligand>
</feature>
<evidence type="ECO:0000256" key="7">
    <source>
        <dbReference type="HAMAP-Rule" id="MF_01109"/>
    </source>
</evidence>
<dbReference type="InterPro" id="IPR006130">
    <property type="entry name" value="Asp/Orn_carbamoylTrfase"/>
</dbReference>
<evidence type="ECO:0000256" key="2">
    <source>
        <dbReference type="ARBA" id="ARBA00004975"/>
    </source>
</evidence>
<dbReference type="SUPFAM" id="SSF53671">
    <property type="entry name" value="Aspartate/ornithine carbamoyltransferase"/>
    <property type="match status" value="1"/>
</dbReference>
<feature type="binding site" evidence="7">
    <location>
        <begin position="56"/>
        <end position="59"/>
    </location>
    <ligand>
        <name>carbamoyl phosphate</name>
        <dbReference type="ChEBI" id="CHEBI:58228"/>
    </ligand>
</feature>
<dbReference type="EC" id="2.1.3.3" evidence="4 7"/>
<dbReference type="STRING" id="74031.SAMN04488077_102132"/>
<dbReference type="NCBIfam" id="NF001986">
    <property type="entry name" value="PRK00779.1"/>
    <property type="match status" value="1"/>
</dbReference>
<dbReference type="OrthoDB" id="9802587at2"/>
<dbReference type="GO" id="GO:0019240">
    <property type="term" value="P:citrulline biosynthetic process"/>
    <property type="evidence" value="ECO:0007669"/>
    <property type="project" value="TreeGrafter"/>
</dbReference>
<accession>A0A0L6CYD0</accession>
<sequence length="308" mass="34302">MTHFLDIHKTDLAELRAIIDQARQMKDARNGHPRGTPDSEQPLAGRMVALIFEKPSTRTRVSFDVGVRQMGGQTMVLSGADMQLGHGETIADTARVLSRYVDMIMIRTFDESVLLEMAEYSDVPVINGLTDRTHPCQIMADILTYEEHRGPITGKKVVWSGDGNNVCASFLHAAGQFGFDLTFTGPMQLDPEPEFIGLARKVGSTITIERDPAKAVEGADLIVTDTWVSMHDSQSTKERRHNMLRPYQVNDRLMAQAKPDALFMHCLPAHRGEEVTSEVMDGPSSVIFDEAENRLHAQKAIMRWTLGV</sequence>
<comment type="similarity">
    <text evidence="3 7">Belongs to the aspartate/ornithine carbamoyltransferase superfamily. OTCase family.</text>
</comment>
<dbReference type="PANTHER" id="PTHR45753">
    <property type="entry name" value="ORNITHINE CARBAMOYLTRANSFERASE, MITOCHONDRIAL"/>
    <property type="match status" value="1"/>
</dbReference>
<dbReference type="PATRIC" id="fig|74031.6.peg.1005"/>
<dbReference type="PANTHER" id="PTHR45753:SF3">
    <property type="entry name" value="ORNITHINE TRANSCARBAMYLASE, MITOCHONDRIAL"/>
    <property type="match status" value="1"/>
</dbReference>
<dbReference type="InterPro" id="IPR002292">
    <property type="entry name" value="Orn/put_carbamltrans"/>
</dbReference>
<feature type="binding site" evidence="7">
    <location>
        <position position="225"/>
    </location>
    <ligand>
        <name>L-ornithine</name>
        <dbReference type="ChEBI" id="CHEBI:46911"/>
    </ligand>
</feature>
<dbReference type="GO" id="GO:0016597">
    <property type="term" value="F:amino acid binding"/>
    <property type="evidence" value="ECO:0007669"/>
    <property type="project" value="InterPro"/>
</dbReference>